<organism evidence="3 4">
    <name type="scientific">Tothia fuscella</name>
    <dbReference type="NCBI Taxonomy" id="1048955"/>
    <lineage>
        <taxon>Eukaryota</taxon>
        <taxon>Fungi</taxon>
        <taxon>Dikarya</taxon>
        <taxon>Ascomycota</taxon>
        <taxon>Pezizomycotina</taxon>
        <taxon>Dothideomycetes</taxon>
        <taxon>Pleosporomycetidae</taxon>
        <taxon>Venturiales</taxon>
        <taxon>Cylindrosympodiaceae</taxon>
        <taxon>Tothia</taxon>
    </lineage>
</organism>
<reference evidence="3" key="1">
    <citation type="journal article" date="2020" name="Stud. Mycol.">
        <title>101 Dothideomycetes genomes: a test case for predicting lifestyles and emergence of pathogens.</title>
        <authorList>
            <person name="Haridas S."/>
            <person name="Albert R."/>
            <person name="Binder M."/>
            <person name="Bloem J."/>
            <person name="Labutti K."/>
            <person name="Salamov A."/>
            <person name="Andreopoulos B."/>
            <person name="Baker S."/>
            <person name="Barry K."/>
            <person name="Bills G."/>
            <person name="Bluhm B."/>
            <person name="Cannon C."/>
            <person name="Castanera R."/>
            <person name="Culley D."/>
            <person name="Daum C."/>
            <person name="Ezra D."/>
            <person name="Gonzalez J."/>
            <person name="Henrissat B."/>
            <person name="Kuo A."/>
            <person name="Liang C."/>
            <person name="Lipzen A."/>
            <person name="Lutzoni F."/>
            <person name="Magnuson J."/>
            <person name="Mondo S."/>
            <person name="Nolan M."/>
            <person name="Ohm R."/>
            <person name="Pangilinan J."/>
            <person name="Park H.-J."/>
            <person name="Ramirez L."/>
            <person name="Alfaro M."/>
            <person name="Sun H."/>
            <person name="Tritt A."/>
            <person name="Yoshinaga Y."/>
            <person name="Zwiers L.-H."/>
            <person name="Turgeon B."/>
            <person name="Goodwin S."/>
            <person name="Spatafora J."/>
            <person name="Crous P."/>
            <person name="Grigoriev I."/>
        </authorList>
    </citation>
    <scope>NUCLEOTIDE SEQUENCE</scope>
    <source>
        <strain evidence="3">CBS 130266</strain>
    </source>
</reference>
<dbReference type="GO" id="GO:0003824">
    <property type="term" value="F:catalytic activity"/>
    <property type="evidence" value="ECO:0007669"/>
    <property type="project" value="InterPro"/>
</dbReference>
<feature type="domain" description="Amidase" evidence="2">
    <location>
        <begin position="46"/>
        <end position="441"/>
    </location>
</feature>
<feature type="region of interest" description="Disordered" evidence="1">
    <location>
        <begin position="147"/>
        <end position="169"/>
    </location>
</feature>
<dbReference type="Gene3D" id="3.90.1300.10">
    <property type="entry name" value="Amidase signature (AS) domain"/>
    <property type="match status" value="1"/>
</dbReference>
<dbReference type="InterPro" id="IPR023631">
    <property type="entry name" value="Amidase_dom"/>
</dbReference>
<dbReference type="InterPro" id="IPR000120">
    <property type="entry name" value="Amidase"/>
</dbReference>
<dbReference type="EMBL" id="MU007069">
    <property type="protein sequence ID" value="KAF2425571.1"/>
    <property type="molecule type" value="Genomic_DNA"/>
</dbReference>
<sequence length="482" mass="52995">MDTLLSIATHLWPTVTPVPSKLWALTATEVLSPIKEDRFTVEDYAKSLLTRIESRNGLVKAWQYLDRDLVMKEARALDKVPRDQRGPLHGVAIAIKDIMDTKDMPTEYGSSLYSGNRPNADASLVAIFRRARALIVGKTTTTEFIVLNSGPDTTNPHNPERTPGGSSAGSAAAVADFQVPLSFGTQTGGSVIRPASYTGTYAMKPTFNVISGGGIKVASLEFDTIGYFARTLDDLKLITGVLSVMTEEPVEEIPLKETKVGFVKSPFWPSAGPGTIAAMQKAAEILRSHGVTVEEVEFPDEFNDATTLDRMFKIVFVTNGGVSFYNDYLMDTTKTNLDPDVRAFVEGAPKYPREQVRQALDYYMALRPVFDGLAPNYSVLITPSATDEAPLGLGDMGSLCFNSVWTAAHMPVIHVPAFAGPNDMPVGLSLIARRYCDQYLLNITRILSEPLMREGIGSRNWITQKLNYHWILERKSTIGHTY</sequence>
<evidence type="ECO:0000313" key="4">
    <source>
        <dbReference type="Proteomes" id="UP000800235"/>
    </source>
</evidence>
<comment type="caution">
    <text evidence="3">The sequence shown here is derived from an EMBL/GenBank/DDBJ whole genome shotgun (WGS) entry which is preliminary data.</text>
</comment>
<evidence type="ECO:0000256" key="1">
    <source>
        <dbReference type="SAM" id="MobiDB-lite"/>
    </source>
</evidence>
<gene>
    <name evidence="3" type="ORF">EJ08DRAFT_400563</name>
</gene>
<proteinExistence type="predicted"/>
<dbReference type="InterPro" id="IPR036928">
    <property type="entry name" value="AS_sf"/>
</dbReference>
<accession>A0A9P4NKS5</accession>
<dbReference type="SUPFAM" id="SSF75304">
    <property type="entry name" value="Amidase signature (AS) enzymes"/>
    <property type="match status" value="1"/>
</dbReference>
<dbReference type="Proteomes" id="UP000800235">
    <property type="component" value="Unassembled WGS sequence"/>
</dbReference>
<dbReference type="PANTHER" id="PTHR11895">
    <property type="entry name" value="TRANSAMIDASE"/>
    <property type="match status" value="1"/>
</dbReference>
<dbReference type="OrthoDB" id="6428749at2759"/>
<evidence type="ECO:0000313" key="3">
    <source>
        <dbReference type="EMBL" id="KAF2425571.1"/>
    </source>
</evidence>
<dbReference type="AlphaFoldDB" id="A0A9P4NKS5"/>
<keyword evidence="4" id="KW-1185">Reference proteome</keyword>
<name>A0A9P4NKS5_9PEZI</name>
<dbReference type="PANTHER" id="PTHR11895:SF151">
    <property type="entry name" value="GLUTAMYL-TRNA(GLN) AMIDOTRANSFERASE SUBUNIT A"/>
    <property type="match status" value="1"/>
</dbReference>
<protein>
    <submittedName>
        <fullName evidence="3">Amidase signature enzyme</fullName>
    </submittedName>
</protein>
<evidence type="ECO:0000259" key="2">
    <source>
        <dbReference type="Pfam" id="PF01425"/>
    </source>
</evidence>
<dbReference type="Pfam" id="PF01425">
    <property type="entry name" value="Amidase"/>
    <property type="match status" value="1"/>
</dbReference>